<keyword evidence="9" id="KW-1185">Reference proteome</keyword>
<dbReference type="Gene3D" id="3.40.50.150">
    <property type="entry name" value="Vaccinia Virus protein VP39"/>
    <property type="match status" value="1"/>
</dbReference>
<sequence length="83" mass="9312">MLKITDLFCGIGGIRLDLEQTFNHRNVECFFSSEINPYSVKTYQANFPNTLIFGDIAKIKTQDIPDHDVLLAGFPCQPFSQAG</sequence>
<dbReference type="PROSITE" id="PS51679">
    <property type="entry name" value="SAM_MT_C5"/>
    <property type="match status" value="1"/>
</dbReference>
<evidence type="ECO:0000256" key="5">
    <source>
        <dbReference type="ARBA" id="ARBA00022747"/>
    </source>
</evidence>
<evidence type="ECO:0000256" key="4">
    <source>
        <dbReference type="ARBA" id="ARBA00022691"/>
    </source>
</evidence>
<organism evidence="8 9">
    <name type="scientific">Candidatus Liberibacter asiaticus str. gxpsy</name>
    <dbReference type="NCBI Taxonomy" id="1174529"/>
    <lineage>
        <taxon>Bacteria</taxon>
        <taxon>Pseudomonadati</taxon>
        <taxon>Pseudomonadota</taxon>
        <taxon>Alphaproteobacteria</taxon>
        <taxon>Hyphomicrobiales</taxon>
        <taxon>Rhizobiaceae</taxon>
        <taxon>Liberibacter</taxon>
    </lineage>
</organism>
<gene>
    <name evidence="8" type="ORF">WSI_03375</name>
</gene>
<dbReference type="GO" id="GO:0032259">
    <property type="term" value="P:methylation"/>
    <property type="evidence" value="ECO:0007669"/>
    <property type="project" value="UniProtKB-KW"/>
</dbReference>
<evidence type="ECO:0000256" key="7">
    <source>
        <dbReference type="PROSITE-ProRule" id="PRU01016"/>
    </source>
</evidence>
<evidence type="ECO:0000256" key="3">
    <source>
        <dbReference type="ARBA" id="ARBA00022679"/>
    </source>
</evidence>
<dbReference type="SUPFAM" id="SSF53335">
    <property type="entry name" value="S-adenosyl-L-methionine-dependent methyltransferases"/>
    <property type="match status" value="1"/>
</dbReference>
<evidence type="ECO:0000256" key="2">
    <source>
        <dbReference type="ARBA" id="ARBA00022603"/>
    </source>
</evidence>
<dbReference type="PROSITE" id="PS00094">
    <property type="entry name" value="C5_MTASE_1"/>
    <property type="match status" value="1"/>
</dbReference>
<dbReference type="GO" id="GO:0008168">
    <property type="term" value="F:methyltransferase activity"/>
    <property type="evidence" value="ECO:0007669"/>
    <property type="project" value="UniProtKB-KW"/>
</dbReference>
<dbReference type="PANTHER" id="PTHR46098">
    <property type="entry name" value="TRNA (CYTOSINE(38)-C(5))-METHYLTRANSFERASE"/>
    <property type="match status" value="1"/>
</dbReference>
<keyword evidence="4 7" id="KW-0949">S-adenosyl-L-methionine</keyword>
<comment type="catalytic activity">
    <reaction evidence="6">
        <text>a 2'-deoxycytidine in DNA + S-adenosyl-L-methionine = a 5-methyl-2'-deoxycytidine in DNA + S-adenosyl-L-homocysteine + H(+)</text>
        <dbReference type="Rhea" id="RHEA:13681"/>
        <dbReference type="Rhea" id="RHEA-COMP:11369"/>
        <dbReference type="Rhea" id="RHEA-COMP:11370"/>
        <dbReference type="ChEBI" id="CHEBI:15378"/>
        <dbReference type="ChEBI" id="CHEBI:57856"/>
        <dbReference type="ChEBI" id="CHEBI:59789"/>
        <dbReference type="ChEBI" id="CHEBI:85452"/>
        <dbReference type="ChEBI" id="CHEBI:85454"/>
        <dbReference type="EC" id="2.1.1.37"/>
    </reaction>
</comment>
<reference evidence="8 9" key="1">
    <citation type="journal article" date="2013" name="Genome Announc.">
        <title>Complete Genome Sequence of a Chinese Strain of 'Candidatus Liberibacter asiaticus'.</title>
        <authorList>
            <person name="Lin H."/>
            <person name="Han C.S."/>
            <person name="Liu B."/>
            <person name="Lou B."/>
            <person name="Bai X."/>
            <person name="Deng C."/>
            <person name="Civerolo E.L."/>
            <person name="Gupta G."/>
        </authorList>
    </citation>
    <scope>NUCLEOTIDE SEQUENCE [LARGE SCALE GENOMIC DNA]</scope>
    <source>
        <strain evidence="9">gxpsy</strain>
    </source>
</reference>
<protein>
    <recommendedName>
        <fullName evidence="1">DNA (cytosine-5-)-methyltransferase</fullName>
        <ecNumber evidence="1">2.1.1.37</ecNumber>
    </recommendedName>
</protein>
<comment type="similarity">
    <text evidence="7">Belongs to the class I-like SAM-binding methyltransferase superfamily. C5-methyltransferase family.</text>
</comment>
<dbReference type="InterPro" id="IPR029063">
    <property type="entry name" value="SAM-dependent_MTases_sf"/>
</dbReference>
<dbReference type="EMBL" id="CP004005">
    <property type="protein sequence ID" value="AGH17045.1"/>
    <property type="molecule type" value="Genomic_DNA"/>
</dbReference>
<evidence type="ECO:0000313" key="8">
    <source>
        <dbReference type="EMBL" id="AGH17045.1"/>
    </source>
</evidence>
<dbReference type="NCBIfam" id="TIGR00675">
    <property type="entry name" value="dcm"/>
    <property type="match status" value="1"/>
</dbReference>
<evidence type="ECO:0000256" key="6">
    <source>
        <dbReference type="ARBA" id="ARBA00047422"/>
    </source>
</evidence>
<evidence type="ECO:0000313" key="9">
    <source>
        <dbReference type="Proteomes" id="UP000011820"/>
    </source>
</evidence>
<dbReference type="PANTHER" id="PTHR46098:SF1">
    <property type="entry name" value="TRNA (CYTOSINE(38)-C(5))-METHYLTRANSFERASE"/>
    <property type="match status" value="1"/>
</dbReference>
<accession>A0ABM5NGN7</accession>
<keyword evidence="2 7" id="KW-0489">Methyltransferase</keyword>
<dbReference type="InterPro" id="IPR018117">
    <property type="entry name" value="C5_DNA_meth_AS"/>
</dbReference>
<keyword evidence="3 7" id="KW-0808">Transferase</keyword>
<dbReference type="InterPro" id="IPR050750">
    <property type="entry name" value="C5-MTase"/>
</dbReference>
<name>A0ABM5NGN7_LIBAS</name>
<evidence type="ECO:0000256" key="1">
    <source>
        <dbReference type="ARBA" id="ARBA00011975"/>
    </source>
</evidence>
<keyword evidence="5" id="KW-0680">Restriction system</keyword>
<proteinExistence type="inferred from homology"/>
<dbReference type="EC" id="2.1.1.37" evidence="1"/>
<dbReference type="Pfam" id="PF00145">
    <property type="entry name" value="DNA_methylase"/>
    <property type="match status" value="1"/>
</dbReference>
<dbReference type="Proteomes" id="UP000011820">
    <property type="component" value="Chromosome"/>
</dbReference>
<dbReference type="InterPro" id="IPR001525">
    <property type="entry name" value="C5_MeTfrase"/>
</dbReference>
<feature type="active site" evidence="7">
    <location>
        <position position="76"/>
    </location>
</feature>